<dbReference type="RefSeq" id="WP_120323259.1">
    <property type="nucleotide sequence ID" value="NZ_RAPF01000001.1"/>
</dbReference>
<dbReference type="Proteomes" id="UP000284395">
    <property type="component" value="Unassembled WGS sequence"/>
</dbReference>
<keyword evidence="3" id="KW-1185">Reference proteome</keyword>
<dbReference type="CDD" id="cd00093">
    <property type="entry name" value="HTH_XRE"/>
    <property type="match status" value="1"/>
</dbReference>
<feature type="domain" description="HTH cro/C1-type" evidence="1">
    <location>
        <begin position="46"/>
        <end position="100"/>
    </location>
</feature>
<comment type="caution">
    <text evidence="2">The sequence shown here is derived from an EMBL/GenBank/DDBJ whole genome shotgun (WGS) entry which is preliminary data.</text>
</comment>
<dbReference type="InterPro" id="IPR010982">
    <property type="entry name" value="Lambda_DNA-bd_dom_sf"/>
</dbReference>
<evidence type="ECO:0000259" key="1">
    <source>
        <dbReference type="PROSITE" id="PS50943"/>
    </source>
</evidence>
<accession>A0A420ERP5</accession>
<reference evidence="2 3" key="1">
    <citation type="submission" date="2018-09" db="EMBL/GenBank/DDBJ databases">
        <title>Altererythrobacter spongiae sp. nov., isolated from a marine sponge.</title>
        <authorList>
            <person name="Zhuang L."/>
            <person name="Luo L."/>
        </authorList>
    </citation>
    <scope>NUCLEOTIDE SEQUENCE [LARGE SCALE GENOMIC DNA]</scope>
    <source>
        <strain evidence="2 3">HN-Y73</strain>
    </source>
</reference>
<name>A0A420ERP5_9SPHN</name>
<evidence type="ECO:0000313" key="3">
    <source>
        <dbReference type="Proteomes" id="UP000284395"/>
    </source>
</evidence>
<dbReference type="SUPFAM" id="SSF47413">
    <property type="entry name" value="lambda repressor-like DNA-binding domains"/>
    <property type="match status" value="1"/>
</dbReference>
<dbReference type="Gene3D" id="1.10.260.40">
    <property type="entry name" value="lambda repressor-like DNA-binding domains"/>
    <property type="match status" value="1"/>
</dbReference>
<sequence>MPQTSHNVILSATEKYHNLCGAIEFTICDNKEMQERDDKNGGPNYLRAWREFRHMSQAELAEAVGTNQNMIGYLESGERGLSAKWLRRLAPALKTQPGFILEHDPSTLPTDIIEIWVNASAEERKQLISVAQALVRKNGTVG</sequence>
<evidence type="ECO:0000313" key="2">
    <source>
        <dbReference type="EMBL" id="RKF23355.1"/>
    </source>
</evidence>
<protein>
    <submittedName>
        <fullName evidence="2">XRE family transcriptional regulator</fullName>
    </submittedName>
</protein>
<dbReference type="PROSITE" id="PS50943">
    <property type="entry name" value="HTH_CROC1"/>
    <property type="match status" value="1"/>
</dbReference>
<dbReference type="AlphaFoldDB" id="A0A420ERP5"/>
<dbReference type="GO" id="GO:0003677">
    <property type="term" value="F:DNA binding"/>
    <property type="evidence" value="ECO:0007669"/>
    <property type="project" value="InterPro"/>
</dbReference>
<dbReference type="SMART" id="SM00530">
    <property type="entry name" value="HTH_XRE"/>
    <property type="match status" value="1"/>
</dbReference>
<dbReference type="InterPro" id="IPR001387">
    <property type="entry name" value="Cro/C1-type_HTH"/>
</dbReference>
<dbReference type="Pfam" id="PF13560">
    <property type="entry name" value="HTH_31"/>
    <property type="match status" value="1"/>
</dbReference>
<organism evidence="2 3">
    <name type="scientific">Altericroceibacterium spongiae</name>
    <dbReference type="NCBI Taxonomy" id="2320269"/>
    <lineage>
        <taxon>Bacteria</taxon>
        <taxon>Pseudomonadati</taxon>
        <taxon>Pseudomonadota</taxon>
        <taxon>Alphaproteobacteria</taxon>
        <taxon>Sphingomonadales</taxon>
        <taxon>Erythrobacteraceae</taxon>
        <taxon>Altericroceibacterium</taxon>
    </lineage>
</organism>
<dbReference type="OrthoDB" id="7427805at2"/>
<gene>
    <name evidence="2" type="ORF">D6851_02470</name>
</gene>
<proteinExistence type="predicted"/>
<dbReference type="EMBL" id="RAPF01000001">
    <property type="protein sequence ID" value="RKF23355.1"/>
    <property type="molecule type" value="Genomic_DNA"/>
</dbReference>